<accession>A0ABX6TC07</accession>
<gene>
    <name evidence="3" type="ORF">H9L14_05180</name>
</gene>
<dbReference type="Gene3D" id="3.30.750.44">
    <property type="match status" value="1"/>
</dbReference>
<feature type="chain" id="PRO_5047230998" evidence="2">
    <location>
        <begin position="23"/>
        <end position="246"/>
    </location>
</feature>
<feature type="compositionally biased region" description="Basic residues" evidence="1">
    <location>
        <begin position="177"/>
        <end position="196"/>
    </location>
</feature>
<name>A0ABX6TC07_9SPHN</name>
<evidence type="ECO:0000313" key="3">
    <source>
        <dbReference type="EMBL" id="QNP46530.1"/>
    </source>
</evidence>
<keyword evidence="4" id="KW-1185">Reference proteome</keyword>
<reference evidence="3 4" key="1">
    <citation type="submission" date="2020-08" db="EMBL/GenBank/DDBJ databases">
        <title>Genome sequence of Sphingomonas sediminicola KACC 15039T.</title>
        <authorList>
            <person name="Hyun D.-W."/>
            <person name="Bae J.-W."/>
        </authorList>
    </citation>
    <scope>NUCLEOTIDE SEQUENCE [LARGE SCALE GENOMIC DNA]</scope>
    <source>
        <strain evidence="3 4">KACC 15039</strain>
    </source>
</reference>
<dbReference type="Proteomes" id="UP000516105">
    <property type="component" value="Chromosome"/>
</dbReference>
<dbReference type="Pfam" id="PF11918">
    <property type="entry name" value="Peptidase_S41_N"/>
    <property type="match status" value="1"/>
</dbReference>
<protein>
    <submittedName>
        <fullName evidence="3">Uncharacterized protein</fullName>
    </submittedName>
</protein>
<sequence length="246" mass="27112">MKIMTALAGAAALALIPANAGAQAQEATTATQPSIDAKAVVADVRRILNENYVLPELRPQLDAALAKGLDDGRYDVTDAGALAERINSDLEAVAHDHHLGMHFDPKQSAELAARPAGAGADDAPPSAEEIRFADRLNHGILQLKVLPGNIRYMETIGFFWAAIRPRKSTTMRCASSKGRRDHHRHAQERRRKPRRGPVHDQPLPPAEHSDRDILHARPKRRHVEEPRLASGWQPGWEAAVRADWRP</sequence>
<proteinExistence type="predicted"/>
<evidence type="ECO:0000256" key="1">
    <source>
        <dbReference type="SAM" id="MobiDB-lite"/>
    </source>
</evidence>
<evidence type="ECO:0000256" key="2">
    <source>
        <dbReference type="SAM" id="SignalP"/>
    </source>
</evidence>
<keyword evidence="2" id="KW-0732">Signal</keyword>
<feature type="region of interest" description="Disordered" evidence="1">
    <location>
        <begin position="170"/>
        <end position="228"/>
    </location>
</feature>
<feature type="signal peptide" evidence="2">
    <location>
        <begin position="1"/>
        <end position="22"/>
    </location>
</feature>
<dbReference type="EMBL" id="CP060782">
    <property type="protein sequence ID" value="QNP46530.1"/>
    <property type="molecule type" value="Genomic_DNA"/>
</dbReference>
<organism evidence="3 4">
    <name type="scientific">Sphingomonas sediminicola</name>
    <dbReference type="NCBI Taxonomy" id="386874"/>
    <lineage>
        <taxon>Bacteria</taxon>
        <taxon>Pseudomonadati</taxon>
        <taxon>Pseudomonadota</taxon>
        <taxon>Alphaproteobacteria</taxon>
        <taxon>Sphingomonadales</taxon>
        <taxon>Sphingomonadaceae</taxon>
        <taxon>Sphingomonas</taxon>
    </lineage>
</organism>
<evidence type="ECO:0000313" key="4">
    <source>
        <dbReference type="Proteomes" id="UP000516105"/>
    </source>
</evidence>